<feature type="region of interest" description="Disordered" evidence="1">
    <location>
        <begin position="94"/>
        <end position="116"/>
    </location>
</feature>
<accession>A0AAV0HDI6</accession>
<dbReference type="EMBL" id="CAMGYJ010000002">
    <property type="protein sequence ID" value="CAI0383222.1"/>
    <property type="molecule type" value="Genomic_DNA"/>
</dbReference>
<dbReference type="Proteomes" id="UP001154282">
    <property type="component" value="Unassembled WGS sequence"/>
</dbReference>
<evidence type="ECO:0000313" key="2">
    <source>
        <dbReference type="EMBL" id="CAI0383222.1"/>
    </source>
</evidence>
<protein>
    <submittedName>
        <fullName evidence="2">Uncharacterized protein</fullName>
    </submittedName>
</protein>
<feature type="compositionally biased region" description="Basic residues" evidence="1">
    <location>
        <begin position="183"/>
        <end position="208"/>
    </location>
</feature>
<evidence type="ECO:0000313" key="3">
    <source>
        <dbReference type="Proteomes" id="UP001154282"/>
    </source>
</evidence>
<gene>
    <name evidence="2" type="ORF">LITE_LOCUS3911</name>
</gene>
<feature type="region of interest" description="Disordered" evidence="1">
    <location>
        <begin position="181"/>
        <end position="237"/>
    </location>
</feature>
<name>A0AAV0HDI6_9ROSI</name>
<evidence type="ECO:0000256" key="1">
    <source>
        <dbReference type="SAM" id="MobiDB-lite"/>
    </source>
</evidence>
<keyword evidence="3" id="KW-1185">Reference proteome</keyword>
<sequence length="352" mass="39139">MEASTIHAGGSVGEAIGRRRHLLLTKPVSIKLLQIPLRLQKNLVAPNSLCWRNRPLHVGIARCHRGEFNAVGKHGHRRFKFKFRAKEEAEEGSSGKRRRTWWSDAPPGSDGGDEEDEEELGILEDFIESLWILKVFKSYGWGLPFIIISWLLATGPKAFLMTLAIPLGQSAATLAVNRLWGKPTKRRPKAKPRAEKRKKPSASPRRRSDRSYIVEEDEQGRKAGGGGGAGSGKMGYESWADSNGSIFAEEEEGEAKTQSALNSCGGWEELEGFRSVQQKQERDPAKASQPQPQPQPVPENGRRQPQLRPRRRGTTVNGKVARGGLMESSGTPLFLRLLIAVFPFLASWTKMF</sequence>
<organism evidence="2 3">
    <name type="scientific">Linum tenue</name>
    <dbReference type="NCBI Taxonomy" id="586396"/>
    <lineage>
        <taxon>Eukaryota</taxon>
        <taxon>Viridiplantae</taxon>
        <taxon>Streptophyta</taxon>
        <taxon>Embryophyta</taxon>
        <taxon>Tracheophyta</taxon>
        <taxon>Spermatophyta</taxon>
        <taxon>Magnoliopsida</taxon>
        <taxon>eudicotyledons</taxon>
        <taxon>Gunneridae</taxon>
        <taxon>Pentapetalae</taxon>
        <taxon>rosids</taxon>
        <taxon>fabids</taxon>
        <taxon>Malpighiales</taxon>
        <taxon>Linaceae</taxon>
        <taxon>Linum</taxon>
    </lineage>
</organism>
<feature type="compositionally biased region" description="Gly residues" evidence="1">
    <location>
        <begin position="222"/>
        <end position="233"/>
    </location>
</feature>
<dbReference type="PANTHER" id="PTHR35719">
    <property type="entry name" value="OS01G0680600 PROTEIN"/>
    <property type="match status" value="1"/>
</dbReference>
<dbReference type="PANTHER" id="PTHR35719:SF2">
    <property type="entry name" value="ABC TRANSMEMBRANE TYPE-1 DOMAIN-CONTAINING PROTEIN"/>
    <property type="match status" value="1"/>
</dbReference>
<feature type="region of interest" description="Disordered" evidence="1">
    <location>
        <begin position="273"/>
        <end position="323"/>
    </location>
</feature>
<proteinExistence type="predicted"/>
<reference evidence="2" key="1">
    <citation type="submission" date="2022-08" db="EMBL/GenBank/DDBJ databases">
        <authorList>
            <person name="Gutierrez-Valencia J."/>
        </authorList>
    </citation>
    <scope>NUCLEOTIDE SEQUENCE</scope>
</reference>
<dbReference type="AlphaFoldDB" id="A0AAV0HDI6"/>
<comment type="caution">
    <text evidence="2">The sequence shown here is derived from an EMBL/GenBank/DDBJ whole genome shotgun (WGS) entry which is preliminary data.</text>
</comment>